<evidence type="ECO:0000256" key="9">
    <source>
        <dbReference type="ARBA" id="ARBA00023224"/>
    </source>
</evidence>
<feature type="transmembrane region" description="Helical" evidence="11">
    <location>
        <begin position="181"/>
        <end position="203"/>
    </location>
</feature>
<dbReference type="PRINTS" id="PR01471">
    <property type="entry name" value="HISTAMINEH3R"/>
</dbReference>
<organism evidence="14 15">
    <name type="scientific">Myripristis murdjan</name>
    <name type="common">pinecone soldierfish</name>
    <dbReference type="NCBI Taxonomy" id="586833"/>
    <lineage>
        <taxon>Eukaryota</taxon>
        <taxon>Metazoa</taxon>
        <taxon>Chordata</taxon>
        <taxon>Craniata</taxon>
        <taxon>Vertebrata</taxon>
        <taxon>Euteleostomi</taxon>
        <taxon>Actinopterygii</taxon>
        <taxon>Neopterygii</taxon>
        <taxon>Teleostei</taxon>
        <taxon>Neoteleostei</taxon>
        <taxon>Acanthomorphata</taxon>
        <taxon>Holocentriformes</taxon>
        <taxon>Holocentridae</taxon>
        <taxon>Myripristis</taxon>
    </lineage>
</organism>
<evidence type="ECO:0000256" key="12">
    <source>
        <dbReference type="SAM" id="SignalP"/>
    </source>
</evidence>
<reference evidence="14" key="3">
    <citation type="submission" date="2025-09" db="UniProtKB">
        <authorList>
            <consortium name="Ensembl"/>
        </authorList>
    </citation>
    <scope>IDENTIFICATION</scope>
</reference>
<dbReference type="InterPro" id="IPR000276">
    <property type="entry name" value="GPCR_Rhodpsn"/>
</dbReference>
<keyword evidence="2" id="KW-1003">Cell membrane</keyword>
<dbReference type="GO" id="GO:0007187">
    <property type="term" value="P:G protein-coupled receptor signaling pathway, coupled to cyclic nucleotide second messenger"/>
    <property type="evidence" value="ECO:0007669"/>
    <property type="project" value="TreeGrafter"/>
</dbReference>
<dbReference type="PRINTS" id="PR00237">
    <property type="entry name" value="GPCRRHODOPSN"/>
</dbReference>
<dbReference type="GO" id="GO:0045202">
    <property type="term" value="C:synapse"/>
    <property type="evidence" value="ECO:0007669"/>
    <property type="project" value="TreeGrafter"/>
</dbReference>
<keyword evidence="8 10" id="KW-0675">Receptor</keyword>
<keyword evidence="6 10" id="KW-0297">G-protein coupled receptor</keyword>
<keyword evidence="9 10" id="KW-0807">Transducer</keyword>
<dbReference type="GO" id="GO:0005886">
    <property type="term" value="C:plasma membrane"/>
    <property type="evidence" value="ECO:0007669"/>
    <property type="project" value="UniProtKB-SubCell"/>
</dbReference>
<protein>
    <submittedName>
        <fullName evidence="14">Histamine receptor H3</fullName>
    </submittedName>
</protein>
<proteinExistence type="inferred from homology"/>
<feature type="transmembrane region" description="Helical" evidence="11">
    <location>
        <begin position="101"/>
        <end position="121"/>
    </location>
</feature>
<evidence type="ECO:0000256" key="1">
    <source>
        <dbReference type="ARBA" id="ARBA00004651"/>
    </source>
</evidence>
<evidence type="ECO:0000313" key="14">
    <source>
        <dbReference type="Ensembl" id="ENSMMDP00005024976.1"/>
    </source>
</evidence>
<feature type="domain" description="G-protein coupled receptors family 1 profile" evidence="13">
    <location>
        <begin position="80"/>
        <end position="363"/>
    </location>
</feature>
<reference evidence="14" key="2">
    <citation type="submission" date="2025-08" db="UniProtKB">
        <authorList>
            <consortium name="Ensembl"/>
        </authorList>
    </citation>
    <scope>IDENTIFICATION</scope>
</reference>
<evidence type="ECO:0000256" key="8">
    <source>
        <dbReference type="ARBA" id="ARBA00023170"/>
    </source>
</evidence>
<keyword evidence="7 11" id="KW-0472">Membrane</keyword>
<dbReference type="Ensembl" id="ENSMMDT00005025505.1">
    <property type="protein sequence ID" value="ENSMMDP00005024976.1"/>
    <property type="gene ID" value="ENSMMDG00005011947.1"/>
</dbReference>
<evidence type="ECO:0000256" key="2">
    <source>
        <dbReference type="ARBA" id="ARBA00022475"/>
    </source>
</evidence>
<accession>A0A667YV70</accession>
<dbReference type="Proteomes" id="UP000472263">
    <property type="component" value="Chromosome 3"/>
</dbReference>
<keyword evidence="4 10" id="KW-0812">Transmembrane</keyword>
<evidence type="ECO:0000256" key="6">
    <source>
        <dbReference type="ARBA" id="ARBA00023040"/>
    </source>
</evidence>
<feature type="transmembrane region" description="Helical" evidence="11">
    <location>
        <begin position="141"/>
        <end position="160"/>
    </location>
</feature>
<feature type="transmembrane region" description="Helical" evidence="11">
    <location>
        <begin position="61"/>
        <end position="89"/>
    </location>
</feature>
<keyword evidence="12" id="KW-0732">Signal</keyword>
<evidence type="ECO:0000256" key="10">
    <source>
        <dbReference type="RuleBase" id="RU000688"/>
    </source>
</evidence>
<dbReference type="GO" id="GO:0030425">
    <property type="term" value="C:dendrite"/>
    <property type="evidence" value="ECO:0007669"/>
    <property type="project" value="TreeGrafter"/>
</dbReference>
<evidence type="ECO:0000259" key="13">
    <source>
        <dbReference type="PROSITE" id="PS50262"/>
    </source>
</evidence>
<keyword evidence="3" id="KW-0597">Phosphoprotein</keyword>
<reference evidence="14" key="1">
    <citation type="submission" date="2019-06" db="EMBL/GenBank/DDBJ databases">
        <authorList>
            <consortium name="Wellcome Sanger Institute Data Sharing"/>
        </authorList>
    </citation>
    <scope>NUCLEOTIDE SEQUENCE [LARGE SCALE GENOMIC DNA]</scope>
</reference>
<keyword evidence="5 11" id="KW-1133">Transmembrane helix</keyword>
<dbReference type="InterPro" id="IPR017452">
    <property type="entry name" value="GPCR_Rhodpsn_7TM"/>
</dbReference>
<sequence length="363" mass="41008">MRSGCLSLSVGFLLWTPASSSNRSEQLFTGNWSELVGVNSSSGTEPRTEPPRAPHRPFSPYTMVLLALLMTLLVAATVLGNALVILCFLVEKRLRNRGNFFFLNLAIADFLVAGFCIPVYIPYVLTGEWRMGRGLCKLWLVVDYTLCTASVFNIVLISFDRFMSVTKALSYQCQKGISRGAVLKMLSVWLAAFLLYGPAIISWEYATGHSVVPDHQCHAEFYFNWYFLMTASMFEFFTPFITVTYFNVSIYLNIRRRNLMRGDDRIGNEGGTPPAGRRPWIIPCLNCGHWSCLGLHVDPFKTLVSLSFLDFSHFTFFPPLPSKQAASVGRTEWAYNLVVYGGMWAGQECKKQFTALKKKKKHL</sequence>
<dbReference type="PANTHER" id="PTHR24247">
    <property type="entry name" value="5-HYDROXYTRYPTAMINE RECEPTOR"/>
    <property type="match status" value="1"/>
</dbReference>
<dbReference type="SUPFAM" id="SSF81321">
    <property type="entry name" value="Family A G protein-coupled receptor-like"/>
    <property type="match status" value="1"/>
</dbReference>
<gene>
    <name evidence="14" type="primary">hrh3</name>
</gene>
<dbReference type="GO" id="GO:0004969">
    <property type="term" value="F:histamine receptor activity"/>
    <property type="evidence" value="ECO:0007669"/>
    <property type="project" value="InterPro"/>
</dbReference>
<dbReference type="PROSITE" id="PS00237">
    <property type="entry name" value="G_PROTEIN_RECEP_F1_1"/>
    <property type="match status" value="1"/>
</dbReference>
<dbReference type="InterPro" id="IPR003980">
    <property type="entry name" value="Histamine_H3_rcpt"/>
</dbReference>
<dbReference type="PROSITE" id="PS50262">
    <property type="entry name" value="G_PROTEIN_RECEP_F1_2"/>
    <property type="match status" value="1"/>
</dbReference>
<dbReference type="Gene3D" id="1.20.1070.10">
    <property type="entry name" value="Rhodopsin 7-helix transmembrane proteins"/>
    <property type="match status" value="1"/>
</dbReference>
<feature type="transmembrane region" description="Helical" evidence="11">
    <location>
        <begin position="223"/>
        <end position="252"/>
    </location>
</feature>
<dbReference type="GO" id="GO:0004993">
    <property type="term" value="F:G protein-coupled serotonin receptor activity"/>
    <property type="evidence" value="ECO:0007669"/>
    <property type="project" value="TreeGrafter"/>
</dbReference>
<dbReference type="GeneTree" id="ENSGT00940000163206"/>
<dbReference type="PANTHER" id="PTHR24247:SF195">
    <property type="entry name" value="G-PROTEIN COUPLED RECEPTORS FAMILY 1 PROFILE DOMAIN-CONTAINING PROTEIN"/>
    <property type="match status" value="1"/>
</dbReference>
<feature type="chain" id="PRO_5025578953" evidence="12">
    <location>
        <begin position="21"/>
        <end position="363"/>
    </location>
</feature>
<evidence type="ECO:0000256" key="3">
    <source>
        <dbReference type="ARBA" id="ARBA00022553"/>
    </source>
</evidence>
<dbReference type="GO" id="GO:0007197">
    <property type="term" value="P:adenylate cyclase-inhibiting G protein-coupled acetylcholine receptor signaling pathway"/>
    <property type="evidence" value="ECO:0007669"/>
    <property type="project" value="TreeGrafter"/>
</dbReference>
<feature type="signal peptide" evidence="12">
    <location>
        <begin position="1"/>
        <end position="20"/>
    </location>
</feature>
<evidence type="ECO:0000256" key="11">
    <source>
        <dbReference type="SAM" id="Phobius"/>
    </source>
</evidence>
<evidence type="ECO:0000256" key="4">
    <source>
        <dbReference type="ARBA" id="ARBA00022692"/>
    </source>
</evidence>
<comment type="similarity">
    <text evidence="10">Belongs to the G-protein coupled receptor 1 family.</text>
</comment>
<keyword evidence="15" id="KW-1185">Reference proteome</keyword>
<dbReference type="Pfam" id="PF00001">
    <property type="entry name" value="7tm_1"/>
    <property type="match status" value="1"/>
</dbReference>
<evidence type="ECO:0000256" key="7">
    <source>
        <dbReference type="ARBA" id="ARBA00023136"/>
    </source>
</evidence>
<evidence type="ECO:0000313" key="15">
    <source>
        <dbReference type="Proteomes" id="UP000472263"/>
    </source>
</evidence>
<evidence type="ECO:0000256" key="5">
    <source>
        <dbReference type="ARBA" id="ARBA00022989"/>
    </source>
</evidence>
<name>A0A667YV70_9TELE</name>
<dbReference type="GO" id="GO:0016907">
    <property type="term" value="F:G protein-coupled acetylcholine receptor activity"/>
    <property type="evidence" value="ECO:0007669"/>
    <property type="project" value="TreeGrafter"/>
</dbReference>
<comment type="subcellular location">
    <subcellularLocation>
        <location evidence="1">Cell membrane</location>
        <topology evidence="1">Multi-pass membrane protein</topology>
    </subcellularLocation>
</comment>
<dbReference type="AlphaFoldDB" id="A0A667YV70"/>